<gene>
    <name evidence="1" type="ORF">V2E39_17255</name>
</gene>
<dbReference type="RefSeq" id="WP_330937458.1">
    <property type="nucleotide sequence ID" value="NZ_JAZGJU010000040.1"/>
</dbReference>
<evidence type="ECO:0000313" key="1">
    <source>
        <dbReference type="EMBL" id="MEE6129150.1"/>
    </source>
</evidence>
<dbReference type="Proteomes" id="UP001350005">
    <property type="component" value="Unassembled WGS sequence"/>
</dbReference>
<evidence type="ECO:0008006" key="3">
    <source>
        <dbReference type="Google" id="ProtNLM"/>
    </source>
</evidence>
<keyword evidence="2" id="KW-1185">Reference proteome</keyword>
<reference evidence="1 2" key="1">
    <citation type="submission" date="2024-01" db="EMBL/GenBank/DDBJ databases">
        <title>Whole genome of Chryseobacterium arthrosphaerae NNCa 2741.</title>
        <authorList>
            <person name="Boriskina E.V."/>
            <person name="Gordinskaya N.A."/>
            <person name="Kropotov V.S."/>
            <person name="Alekseeva A.E."/>
            <person name="Makhova M.A."/>
            <person name="Kryazhev D.V."/>
            <person name="Shkurkina I.S."/>
        </authorList>
    </citation>
    <scope>NUCLEOTIDE SEQUENCE [LARGE SCALE GENOMIC DNA]</scope>
    <source>
        <strain evidence="1 2">NNCa 2741</strain>
    </source>
</reference>
<protein>
    <recommendedName>
        <fullName evidence="3">VTC domain-containing protein</fullName>
    </recommendedName>
</protein>
<proteinExistence type="predicted"/>
<sequence>MLKSIITLEPQLEGWEKHREIASAGFVKIEAEKFLTSEYQCESLIFKNIKMTEKLIQKALLKNFHSHQYKFTNVYYFQNESDWLSFLPSGFCYEVEVKISRSDFKKDFSKPRHEIHSKNNSGQKYYIQRNGLEIQSNPSWELCKAFPELIESREYRTYNRRSPMEMEVAFYMNVSSQIEIREVKNKALPNKFFYAVPEGLVSKDEVPDYAGLLYIKPDLTIQKVKDGKFIHKDKLAPERVFKKTYNTYERSLYESLK</sequence>
<organism evidence="1 2">
    <name type="scientific">Chryseobacterium arthrosphaerae</name>
    <dbReference type="NCBI Taxonomy" id="651561"/>
    <lineage>
        <taxon>Bacteria</taxon>
        <taxon>Pseudomonadati</taxon>
        <taxon>Bacteroidota</taxon>
        <taxon>Flavobacteriia</taxon>
        <taxon>Flavobacteriales</taxon>
        <taxon>Weeksellaceae</taxon>
        <taxon>Chryseobacterium group</taxon>
        <taxon>Chryseobacterium</taxon>
    </lineage>
</organism>
<evidence type="ECO:0000313" key="2">
    <source>
        <dbReference type="Proteomes" id="UP001350005"/>
    </source>
</evidence>
<name>A0ABU7R3D8_9FLAO</name>
<accession>A0ABU7R3D8</accession>
<dbReference type="EMBL" id="JAZGJU010000040">
    <property type="protein sequence ID" value="MEE6129150.1"/>
    <property type="molecule type" value="Genomic_DNA"/>
</dbReference>
<comment type="caution">
    <text evidence="1">The sequence shown here is derived from an EMBL/GenBank/DDBJ whole genome shotgun (WGS) entry which is preliminary data.</text>
</comment>